<protein>
    <recommendedName>
        <fullName evidence="7">Rhodopsin domain-containing protein</fullName>
    </recommendedName>
</protein>
<evidence type="ECO:0000256" key="6">
    <source>
        <dbReference type="SAM" id="Phobius"/>
    </source>
</evidence>
<keyword evidence="9" id="KW-1185">Reference proteome</keyword>
<name>A0ABR3RNV0_9PLEO</name>
<feature type="transmembrane region" description="Helical" evidence="6">
    <location>
        <begin position="124"/>
        <end position="147"/>
    </location>
</feature>
<dbReference type="Pfam" id="PF20684">
    <property type="entry name" value="Fung_rhodopsin"/>
    <property type="match status" value="1"/>
</dbReference>
<keyword evidence="3 6" id="KW-1133">Transmembrane helix</keyword>
<feature type="domain" description="Rhodopsin" evidence="7">
    <location>
        <begin position="24"/>
        <end position="225"/>
    </location>
</feature>
<comment type="caution">
    <text evidence="8">The sequence shown here is derived from an EMBL/GenBank/DDBJ whole genome shotgun (WGS) entry which is preliminary data.</text>
</comment>
<dbReference type="PANTHER" id="PTHR33048">
    <property type="entry name" value="PTH11-LIKE INTEGRAL MEMBRANE PROTEIN (AFU_ORTHOLOGUE AFUA_5G11245)"/>
    <property type="match status" value="1"/>
</dbReference>
<evidence type="ECO:0000256" key="5">
    <source>
        <dbReference type="ARBA" id="ARBA00038359"/>
    </source>
</evidence>
<evidence type="ECO:0000256" key="2">
    <source>
        <dbReference type="ARBA" id="ARBA00022692"/>
    </source>
</evidence>
<feature type="transmembrane region" description="Helical" evidence="6">
    <location>
        <begin position="34"/>
        <end position="55"/>
    </location>
</feature>
<keyword evidence="4 6" id="KW-0472">Membrane</keyword>
<feature type="transmembrane region" description="Helical" evidence="6">
    <location>
        <begin position="199"/>
        <end position="223"/>
    </location>
</feature>
<dbReference type="EMBL" id="JAKIXB020000008">
    <property type="protein sequence ID" value="KAL1606098.1"/>
    <property type="molecule type" value="Genomic_DNA"/>
</dbReference>
<evidence type="ECO:0000259" key="7">
    <source>
        <dbReference type="Pfam" id="PF20684"/>
    </source>
</evidence>
<evidence type="ECO:0000313" key="9">
    <source>
        <dbReference type="Proteomes" id="UP001521222"/>
    </source>
</evidence>
<proteinExistence type="inferred from homology"/>
<dbReference type="InterPro" id="IPR052337">
    <property type="entry name" value="SAT4-like"/>
</dbReference>
<reference evidence="8 9" key="1">
    <citation type="submission" date="2024-02" db="EMBL/GenBank/DDBJ databases">
        <title>De novo assembly and annotation of 12 fungi associated with fruit tree decline syndrome in Ontario, Canada.</title>
        <authorList>
            <person name="Sulman M."/>
            <person name="Ellouze W."/>
            <person name="Ilyukhin E."/>
        </authorList>
    </citation>
    <scope>NUCLEOTIDE SEQUENCE [LARGE SCALE GENOMIC DNA]</scope>
    <source>
        <strain evidence="8 9">M97-236</strain>
    </source>
</reference>
<evidence type="ECO:0000313" key="8">
    <source>
        <dbReference type="EMBL" id="KAL1606098.1"/>
    </source>
</evidence>
<dbReference type="PANTHER" id="PTHR33048:SF157">
    <property type="entry name" value="INTEGRAL MEMBRANE PROTEIN"/>
    <property type="match status" value="1"/>
</dbReference>
<evidence type="ECO:0000256" key="4">
    <source>
        <dbReference type="ARBA" id="ARBA00023136"/>
    </source>
</evidence>
<gene>
    <name evidence="8" type="ORF">SLS59_003223</name>
</gene>
<comment type="similarity">
    <text evidence="5">Belongs to the SAT4 family.</text>
</comment>
<dbReference type="Proteomes" id="UP001521222">
    <property type="component" value="Unassembled WGS sequence"/>
</dbReference>
<dbReference type="InterPro" id="IPR049326">
    <property type="entry name" value="Rhodopsin_dom_fungi"/>
</dbReference>
<evidence type="ECO:0000256" key="1">
    <source>
        <dbReference type="ARBA" id="ARBA00004141"/>
    </source>
</evidence>
<comment type="subcellular location">
    <subcellularLocation>
        <location evidence="1">Membrane</location>
        <topology evidence="1">Multi-pass membrane protein</topology>
    </subcellularLocation>
</comment>
<sequence>MDETSSHTRPSYYRIPEKRPLIADHVRGIMITWWMYRMSYVAALCFVKLSILYFFKTIASHRTLRHIVNGTIIFVSVYSFGACIAALFQCRKPSDAWNTDAYFAQFDTTPNPNAPKTQCYDPTIYFMFTAALNLFSDVVILLIPIPTLLSLSVPLKQRLALVGIFSVGMLAIVASSVRMRVMTLWAASPWNSAIYGADLLLWGQVETNSGIISASVPFLRLLFKRRERAERLASGRKVVEIVSPRVGRKPQIEPLEMDTIMLFPKTEKVMEEGKERWKPFITVPASLGERSRGSLSGMPTSPRTMA</sequence>
<feature type="transmembrane region" description="Helical" evidence="6">
    <location>
        <begin position="67"/>
        <end position="88"/>
    </location>
</feature>
<feature type="transmembrane region" description="Helical" evidence="6">
    <location>
        <begin position="159"/>
        <end position="179"/>
    </location>
</feature>
<evidence type="ECO:0000256" key="3">
    <source>
        <dbReference type="ARBA" id="ARBA00022989"/>
    </source>
</evidence>
<keyword evidence="2 6" id="KW-0812">Transmembrane</keyword>
<organism evidence="8 9">
    <name type="scientific">Nothophoma quercina</name>
    <dbReference type="NCBI Taxonomy" id="749835"/>
    <lineage>
        <taxon>Eukaryota</taxon>
        <taxon>Fungi</taxon>
        <taxon>Dikarya</taxon>
        <taxon>Ascomycota</taxon>
        <taxon>Pezizomycotina</taxon>
        <taxon>Dothideomycetes</taxon>
        <taxon>Pleosporomycetidae</taxon>
        <taxon>Pleosporales</taxon>
        <taxon>Pleosporineae</taxon>
        <taxon>Didymellaceae</taxon>
        <taxon>Nothophoma</taxon>
    </lineage>
</organism>
<accession>A0ABR3RNV0</accession>